<reference evidence="6" key="1">
    <citation type="submission" date="2011-02" db="EMBL/GenBank/DDBJ databases">
        <title>The complete genome of Planctomyces brasiliensis DSM 5305.</title>
        <authorList>
            <person name="Lucas S."/>
            <person name="Copeland A."/>
            <person name="Lapidus A."/>
            <person name="Bruce D."/>
            <person name="Goodwin L."/>
            <person name="Pitluck S."/>
            <person name="Kyrpides N."/>
            <person name="Mavromatis K."/>
            <person name="Pagani I."/>
            <person name="Ivanova N."/>
            <person name="Ovchinnikova G."/>
            <person name="Lu M."/>
            <person name="Detter J.C."/>
            <person name="Han C."/>
            <person name="Land M."/>
            <person name="Hauser L."/>
            <person name="Markowitz V."/>
            <person name="Cheng J.-F."/>
            <person name="Hugenholtz P."/>
            <person name="Woyke T."/>
            <person name="Wu D."/>
            <person name="Tindall B."/>
            <person name="Pomrenke H.G."/>
            <person name="Brambilla E."/>
            <person name="Klenk H.-P."/>
            <person name="Eisen J.A."/>
        </authorList>
    </citation>
    <scope>NUCLEOTIDE SEQUENCE [LARGE SCALE GENOMIC DNA]</scope>
    <source>
        <strain evidence="6">ATCC 49424 / DSM 5305 / JCM 21570 / NBRC 103401 / IFAM 1448</strain>
    </source>
</reference>
<dbReference type="InterPro" id="IPR017850">
    <property type="entry name" value="Alkaline_phosphatase_core_sf"/>
</dbReference>
<feature type="chain" id="PRO_5003260337" evidence="3">
    <location>
        <begin position="31"/>
        <end position="458"/>
    </location>
</feature>
<dbReference type="EMBL" id="CP002546">
    <property type="protein sequence ID" value="ADY61634.1"/>
    <property type="molecule type" value="Genomic_DNA"/>
</dbReference>
<name>F0SGM9_RUBBR</name>
<evidence type="ECO:0000256" key="2">
    <source>
        <dbReference type="ARBA" id="ARBA00022801"/>
    </source>
</evidence>
<dbReference type="GO" id="GO:0043890">
    <property type="term" value="F:N-acetylgalactosamine-6-sulfatase activity"/>
    <property type="evidence" value="ECO:0007669"/>
    <property type="project" value="UniProtKB-EC"/>
</dbReference>
<evidence type="ECO:0000259" key="4">
    <source>
        <dbReference type="Pfam" id="PF00884"/>
    </source>
</evidence>
<dbReference type="HOGENOM" id="CLU_006332_10_4_0"/>
<dbReference type="InterPro" id="IPR050738">
    <property type="entry name" value="Sulfatase"/>
</dbReference>
<evidence type="ECO:0000313" key="5">
    <source>
        <dbReference type="EMBL" id="ADY61634.1"/>
    </source>
</evidence>
<dbReference type="PANTHER" id="PTHR42693">
    <property type="entry name" value="ARYLSULFATASE FAMILY MEMBER"/>
    <property type="match status" value="1"/>
</dbReference>
<feature type="domain" description="Sulfatase N-terminal" evidence="4">
    <location>
        <begin position="37"/>
        <end position="349"/>
    </location>
</feature>
<dbReference type="GO" id="GO:0004065">
    <property type="term" value="F:arylsulfatase activity"/>
    <property type="evidence" value="ECO:0007669"/>
    <property type="project" value="TreeGrafter"/>
</dbReference>
<evidence type="ECO:0000313" key="6">
    <source>
        <dbReference type="Proteomes" id="UP000006860"/>
    </source>
</evidence>
<sequence length="458" mass="51429">MRFRFDCWFTRCFLLLAVTTVALTVSQGTAAEKPSHRNVVVIMADDLGYGDLSCYGCERYQTPFLDQMAAEGMKWSDFHSNGNVCSPTRAALLTGQYQQRWGVDRVITAAGHRDRGLPLEAVTFAETFSQHGYATAIYGKWHQGYQARFNPVRQGFDHFVGYVSGNVDFQSHIDQAGQADWWHNDELTEEAGYVTHLITQYAVKFIEDNKEQPFCLYLPHETPHYPYQGPNDLADRTVGGKFVNHGSRDDKAAAYAEMMIEMDRGIGEVLQTLQKHGLAEQTLVLFFSDNGGTSLGDNGGLRGTKGSDWEGGHRVPMIAWNPETVPAGRDCDQLAITHDIFPTLADYADLPLPKDQSLDGISLLPYLEDPKRENVSRELVWNGNAIRDGNWKLIRKAKGIQQPHLFNLEQDLAEQNNLAEKHPQKVQQLTRKLNAWQASIDDSLETRGVTPVSQPVKN</sequence>
<dbReference type="eggNOG" id="COG3119">
    <property type="taxonomic scope" value="Bacteria"/>
</dbReference>
<dbReference type="OrthoDB" id="9783154at2"/>
<gene>
    <name evidence="5" type="ordered locus">Plabr_4057</name>
</gene>
<organism evidence="5 6">
    <name type="scientific">Rubinisphaera brasiliensis (strain ATCC 49424 / DSM 5305 / JCM 21570 / IAM 15109 / NBRC 103401 / IFAM 1448)</name>
    <name type="common">Planctomyces brasiliensis</name>
    <dbReference type="NCBI Taxonomy" id="756272"/>
    <lineage>
        <taxon>Bacteria</taxon>
        <taxon>Pseudomonadati</taxon>
        <taxon>Planctomycetota</taxon>
        <taxon>Planctomycetia</taxon>
        <taxon>Planctomycetales</taxon>
        <taxon>Planctomycetaceae</taxon>
        <taxon>Rubinisphaera</taxon>
    </lineage>
</organism>
<keyword evidence="3" id="KW-0732">Signal</keyword>
<dbReference type="EC" id="3.1.6.4" evidence="5"/>
<dbReference type="RefSeq" id="WP_013630351.1">
    <property type="nucleotide sequence ID" value="NC_015174.1"/>
</dbReference>
<dbReference type="SUPFAM" id="SSF53649">
    <property type="entry name" value="Alkaline phosphatase-like"/>
    <property type="match status" value="1"/>
</dbReference>
<dbReference type="Proteomes" id="UP000006860">
    <property type="component" value="Chromosome"/>
</dbReference>
<dbReference type="Gene3D" id="3.30.1120.10">
    <property type="match status" value="1"/>
</dbReference>
<accession>F0SGM9</accession>
<protein>
    <submittedName>
        <fullName evidence="5">N-acetylgalactosamine-6-sulfatase</fullName>
        <ecNumber evidence="5">3.1.6.4</ecNumber>
    </submittedName>
</protein>
<evidence type="ECO:0000256" key="1">
    <source>
        <dbReference type="ARBA" id="ARBA00008779"/>
    </source>
</evidence>
<dbReference type="PANTHER" id="PTHR42693:SF53">
    <property type="entry name" value="ENDO-4-O-SULFATASE"/>
    <property type="match status" value="1"/>
</dbReference>
<dbReference type="Gene3D" id="3.40.720.10">
    <property type="entry name" value="Alkaline Phosphatase, subunit A"/>
    <property type="match status" value="1"/>
</dbReference>
<dbReference type="InterPro" id="IPR000917">
    <property type="entry name" value="Sulfatase_N"/>
</dbReference>
<evidence type="ECO:0000256" key="3">
    <source>
        <dbReference type="SAM" id="SignalP"/>
    </source>
</evidence>
<dbReference type="AlphaFoldDB" id="F0SGM9"/>
<dbReference type="Pfam" id="PF00884">
    <property type="entry name" value="Sulfatase"/>
    <property type="match status" value="1"/>
</dbReference>
<feature type="signal peptide" evidence="3">
    <location>
        <begin position="1"/>
        <end position="30"/>
    </location>
</feature>
<keyword evidence="2 5" id="KW-0378">Hydrolase</keyword>
<proteinExistence type="inferred from homology"/>
<dbReference type="KEGG" id="pbs:Plabr_4057"/>
<keyword evidence="6" id="KW-1185">Reference proteome</keyword>
<comment type="similarity">
    <text evidence="1">Belongs to the sulfatase family.</text>
</comment>